<dbReference type="EMBL" id="CP140153">
    <property type="protein sequence ID" value="WQH16974.1"/>
    <property type="molecule type" value="Genomic_DNA"/>
</dbReference>
<keyword evidence="1" id="KW-1133">Transmembrane helix</keyword>
<feature type="transmembrane region" description="Helical" evidence="1">
    <location>
        <begin position="116"/>
        <end position="137"/>
    </location>
</feature>
<feature type="transmembrane region" description="Helical" evidence="1">
    <location>
        <begin position="26"/>
        <end position="45"/>
    </location>
</feature>
<dbReference type="Proteomes" id="UP001327459">
    <property type="component" value="Chromosome"/>
</dbReference>
<dbReference type="RefSeq" id="WP_322521958.1">
    <property type="nucleotide sequence ID" value="NZ_CP140153.1"/>
</dbReference>
<keyword evidence="1" id="KW-0472">Membrane</keyword>
<organism evidence="2 3">
    <name type="scientific">Guyparkeria halophila</name>
    <dbReference type="NCBI Taxonomy" id="47960"/>
    <lineage>
        <taxon>Bacteria</taxon>
        <taxon>Pseudomonadati</taxon>
        <taxon>Pseudomonadota</taxon>
        <taxon>Gammaproteobacteria</taxon>
        <taxon>Chromatiales</taxon>
        <taxon>Thioalkalibacteraceae</taxon>
        <taxon>Guyparkeria</taxon>
    </lineage>
</organism>
<proteinExistence type="predicted"/>
<feature type="transmembrane region" description="Helical" evidence="1">
    <location>
        <begin position="167"/>
        <end position="193"/>
    </location>
</feature>
<feature type="transmembrane region" description="Helical" evidence="1">
    <location>
        <begin position="75"/>
        <end position="95"/>
    </location>
</feature>
<sequence>MRSERRGQFAPVIKNYQDVQNRVGALSYKILFFVWFVYFILHMFMPGPMHSLSVLISFWVPGIEGMVKGRNGSGMIRVLVVTILLIMPFQLVHFVRTMIPRLQDENPGVRELLKRLWKAFLVSLFTGTIFLTAWNLLLTLPGKDRAELGSWAGLFKTFFEIDLFSGAFLLLGTSGSMQGVAYLVVVTQALFFYPDSEK</sequence>
<keyword evidence="1" id="KW-0812">Transmembrane</keyword>
<name>A0ABZ0YZL6_9GAMM</name>
<evidence type="ECO:0000256" key="1">
    <source>
        <dbReference type="SAM" id="Phobius"/>
    </source>
</evidence>
<keyword evidence="3" id="KW-1185">Reference proteome</keyword>
<gene>
    <name evidence="2" type="ORF">SR882_03460</name>
</gene>
<evidence type="ECO:0000313" key="2">
    <source>
        <dbReference type="EMBL" id="WQH16974.1"/>
    </source>
</evidence>
<evidence type="ECO:0000313" key="3">
    <source>
        <dbReference type="Proteomes" id="UP001327459"/>
    </source>
</evidence>
<accession>A0ABZ0YZL6</accession>
<reference evidence="2 3" key="1">
    <citation type="submission" date="2023-11" db="EMBL/GenBank/DDBJ databases">
        <title>MicrobeMod: A computational toolkit for identifying prokaryotic methylation and restriction-modification with nanopore sequencing.</title>
        <authorList>
            <person name="Crits-Christoph A."/>
            <person name="Kang S.C."/>
            <person name="Lee H."/>
            <person name="Ostrov N."/>
        </authorList>
    </citation>
    <scope>NUCLEOTIDE SEQUENCE [LARGE SCALE GENOMIC DNA]</scope>
    <source>
        <strain evidence="2 3">ATCC 49870</strain>
    </source>
</reference>
<protein>
    <submittedName>
        <fullName evidence="2">Uncharacterized protein</fullName>
    </submittedName>
</protein>